<dbReference type="AlphaFoldDB" id="A0A210PET2"/>
<accession>A0A210PET2</accession>
<dbReference type="PROSITE" id="PS50948">
    <property type="entry name" value="PAN"/>
    <property type="match status" value="1"/>
</dbReference>
<dbReference type="SMART" id="SM00473">
    <property type="entry name" value="PAN_AP"/>
    <property type="match status" value="1"/>
</dbReference>
<evidence type="ECO:0000313" key="3">
    <source>
        <dbReference type="EMBL" id="OWF35000.1"/>
    </source>
</evidence>
<gene>
    <name evidence="3" type="ORF">KP79_PYT22196</name>
</gene>
<dbReference type="Pfam" id="PF00024">
    <property type="entry name" value="PAN_1"/>
    <property type="match status" value="1"/>
</dbReference>
<dbReference type="InterPro" id="IPR003609">
    <property type="entry name" value="Pan_app"/>
</dbReference>
<name>A0A210PET2_MIZYE</name>
<dbReference type="EMBL" id="NEDP02076744">
    <property type="protein sequence ID" value="OWF35000.1"/>
    <property type="molecule type" value="Genomic_DNA"/>
</dbReference>
<organism evidence="3 4">
    <name type="scientific">Mizuhopecten yessoensis</name>
    <name type="common">Japanese scallop</name>
    <name type="synonym">Patinopecten yessoensis</name>
    <dbReference type="NCBI Taxonomy" id="6573"/>
    <lineage>
        <taxon>Eukaryota</taxon>
        <taxon>Metazoa</taxon>
        <taxon>Spiralia</taxon>
        <taxon>Lophotrochozoa</taxon>
        <taxon>Mollusca</taxon>
        <taxon>Bivalvia</taxon>
        <taxon>Autobranchia</taxon>
        <taxon>Pteriomorphia</taxon>
        <taxon>Pectinida</taxon>
        <taxon>Pectinoidea</taxon>
        <taxon>Pectinidae</taxon>
        <taxon>Mizuhopecten</taxon>
    </lineage>
</organism>
<feature type="chain" id="PRO_5012306976" description="Apple domain-containing protein" evidence="1">
    <location>
        <begin position="29"/>
        <end position="116"/>
    </location>
</feature>
<feature type="domain" description="Apple" evidence="2">
    <location>
        <begin position="26"/>
        <end position="108"/>
    </location>
</feature>
<dbReference type="Proteomes" id="UP000242188">
    <property type="component" value="Unassembled WGS sequence"/>
</dbReference>
<evidence type="ECO:0000256" key="1">
    <source>
        <dbReference type="SAM" id="SignalP"/>
    </source>
</evidence>
<protein>
    <recommendedName>
        <fullName evidence="2">Apple domain-containing protein</fullName>
    </recommendedName>
</protein>
<keyword evidence="1" id="KW-0732">Signal</keyword>
<proteinExistence type="predicted"/>
<dbReference type="Gene3D" id="3.50.4.10">
    <property type="entry name" value="Hepatocyte Growth Factor"/>
    <property type="match status" value="1"/>
</dbReference>
<dbReference type="PROSITE" id="PS51257">
    <property type="entry name" value="PROKAR_LIPOPROTEIN"/>
    <property type="match status" value="1"/>
</dbReference>
<evidence type="ECO:0000313" key="4">
    <source>
        <dbReference type="Proteomes" id="UP000242188"/>
    </source>
</evidence>
<reference evidence="3 4" key="1">
    <citation type="journal article" date="2017" name="Nat. Ecol. Evol.">
        <title>Scallop genome provides insights into evolution of bilaterian karyotype and development.</title>
        <authorList>
            <person name="Wang S."/>
            <person name="Zhang J."/>
            <person name="Jiao W."/>
            <person name="Li J."/>
            <person name="Xun X."/>
            <person name="Sun Y."/>
            <person name="Guo X."/>
            <person name="Huan P."/>
            <person name="Dong B."/>
            <person name="Zhang L."/>
            <person name="Hu X."/>
            <person name="Sun X."/>
            <person name="Wang J."/>
            <person name="Zhao C."/>
            <person name="Wang Y."/>
            <person name="Wang D."/>
            <person name="Huang X."/>
            <person name="Wang R."/>
            <person name="Lv J."/>
            <person name="Li Y."/>
            <person name="Zhang Z."/>
            <person name="Liu B."/>
            <person name="Lu W."/>
            <person name="Hui Y."/>
            <person name="Liang J."/>
            <person name="Zhou Z."/>
            <person name="Hou R."/>
            <person name="Li X."/>
            <person name="Liu Y."/>
            <person name="Li H."/>
            <person name="Ning X."/>
            <person name="Lin Y."/>
            <person name="Zhao L."/>
            <person name="Xing Q."/>
            <person name="Dou J."/>
            <person name="Li Y."/>
            <person name="Mao J."/>
            <person name="Guo H."/>
            <person name="Dou H."/>
            <person name="Li T."/>
            <person name="Mu C."/>
            <person name="Jiang W."/>
            <person name="Fu Q."/>
            <person name="Fu X."/>
            <person name="Miao Y."/>
            <person name="Liu J."/>
            <person name="Yu Q."/>
            <person name="Li R."/>
            <person name="Liao H."/>
            <person name="Li X."/>
            <person name="Kong Y."/>
            <person name="Jiang Z."/>
            <person name="Chourrout D."/>
            <person name="Li R."/>
            <person name="Bao Z."/>
        </authorList>
    </citation>
    <scope>NUCLEOTIDE SEQUENCE [LARGE SCALE GENOMIC DNA]</scope>
    <source>
        <strain evidence="3 4">PY_sf001</strain>
    </source>
</reference>
<keyword evidence="4" id="KW-1185">Reference proteome</keyword>
<feature type="signal peptide" evidence="1">
    <location>
        <begin position="1"/>
        <end position="28"/>
    </location>
</feature>
<sequence>MARVCRCHVFVLIVSAVTLTLLMVSCIASTCNYVNVKQEDVIFNSSWKWKLHTKGLQQCLKECSALTACLSVNFEKTTLECTLNTESATSTSSNTDTAQGMIYLERNQWEQVVTDI</sequence>
<dbReference type="SUPFAM" id="SSF57414">
    <property type="entry name" value="Hairpin loop containing domain-like"/>
    <property type="match status" value="1"/>
</dbReference>
<evidence type="ECO:0000259" key="2">
    <source>
        <dbReference type="PROSITE" id="PS50948"/>
    </source>
</evidence>
<comment type="caution">
    <text evidence="3">The sequence shown here is derived from an EMBL/GenBank/DDBJ whole genome shotgun (WGS) entry which is preliminary data.</text>
</comment>